<feature type="region of interest" description="Disordered" evidence="1">
    <location>
        <begin position="123"/>
        <end position="172"/>
    </location>
</feature>
<proteinExistence type="predicted"/>
<keyword evidence="3" id="KW-1185">Reference proteome</keyword>
<feature type="compositionally biased region" description="Basic and acidic residues" evidence="1">
    <location>
        <begin position="147"/>
        <end position="161"/>
    </location>
</feature>
<dbReference type="AlphaFoldDB" id="A0A195FWT1"/>
<accession>A0A195FWT1</accession>
<dbReference type="STRING" id="34720.A0A195FWT1"/>
<evidence type="ECO:0000313" key="3">
    <source>
        <dbReference type="Proteomes" id="UP000078541"/>
    </source>
</evidence>
<gene>
    <name evidence="2" type="ORF">ALC56_00882</name>
</gene>
<sequence length="233" mass="26259">MKHLVNKIQNTKFTVFIGFTSDIYKGNIWMIFQVRYVDSETLDVRSQLVELMSIDVKDFNTDKLFIVKDLEIKYWNIIKNFLETVCVRTRSANNLLFTMCMVETNAYFLFDKVQWLTTEITTGASSGSRTGRPDIRERRRRRSSRGAPKEKEREREREGGGKSRGPPVMPVTDGLENARAVAAAIANNYRYFVGGDDNDDATSSGGSNAHRAREFPMAGAAVGQQQLVAAVSP</sequence>
<evidence type="ECO:0000256" key="1">
    <source>
        <dbReference type="SAM" id="MobiDB-lite"/>
    </source>
</evidence>
<protein>
    <submittedName>
        <fullName evidence="2">Uncharacterized protein</fullName>
    </submittedName>
</protein>
<dbReference type="EMBL" id="KQ981208">
    <property type="protein sequence ID" value="KYN44886.1"/>
    <property type="molecule type" value="Genomic_DNA"/>
</dbReference>
<organism evidence="2 3">
    <name type="scientific">Trachymyrmex septentrionalis</name>
    <dbReference type="NCBI Taxonomy" id="34720"/>
    <lineage>
        <taxon>Eukaryota</taxon>
        <taxon>Metazoa</taxon>
        <taxon>Ecdysozoa</taxon>
        <taxon>Arthropoda</taxon>
        <taxon>Hexapoda</taxon>
        <taxon>Insecta</taxon>
        <taxon>Pterygota</taxon>
        <taxon>Neoptera</taxon>
        <taxon>Endopterygota</taxon>
        <taxon>Hymenoptera</taxon>
        <taxon>Apocrita</taxon>
        <taxon>Aculeata</taxon>
        <taxon>Formicoidea</taxon>
        <taxon>Formicidae</taxon>
        <taxon>Myrmicinae</taxon>
        <taxon>Trachymyrmex</taxon>
    </lineage>
</organism>
<evidence type="ECO:0000313" key="2">
    <source>
        <dbReference type="EMBL" id="KYN44886.1"/>
    </source>
</evidence>
<name>A0A195FWT1_9HYME</name>
<reference evidence="2 3" key="1">
    <citation type="submission" date="2016-03" db="EMBL/GenBank/DDBJ databases">
        <title>Trachymyrmex septentrionalis WGS genome.</title>
        <authorList>
            <person name="Nygaard S."/>
            <person name="Hu H."/>
            <person name="Boomsma J."/>
            <person name="Zhang G."/>
        </authorList>
    </citation>
    <scope>NUCLEOTIDE SEQUENCE [LARGE SCALE GENOMIC DNA]</scope>
    <source>
        <strain evidence="2">Tsep2-gDNA-1</strain>
        <tissue evidence="2">Whole body</tissue>
    </source>
</reference>
<dbReference type="Proteomes" id="UP000078541">
    <property type="component" value="Unassembled WGS sequence"/>
</dbReference>